<keyword evidence="3" id="KW-1185">Reference proteome</keyword>
<evidence type="ECO:0000313" key="3">
    <source>
        <dbReference type="Proteomes" id="UP001165121"/>
    </source>
</evidence>
<feature type="compositionally biased region" description="Basic and acidic residues" evidence="1">
    <location>
        <begin position="60"/>
        <end position="69"/>
    </location>
</feature>
<feature type="compositionally biased region" description="Basic and acidic residues" evidence="1">
    <location>
        <begin position="91"/>
        <end position="103"/>
    </location>
</feature>
<proteinExistence type="predicted"/>
<accession>A0A9W6X786</accession>
<feature type="compositionally biased region" description="Basic and acidic residues" evidence="1">
    <location>
        <begin position="1"/>
        <end position="10"/>
    </location>
</feature>
<reference evidence="2" key="1">
    <citation type="submission" date="2023-04" db="EMBL/GenBank/DDBJ databases">
        <title>Phytophthora fragariaefolia NBRC 109709.</title>
        <authorList>
            <person name="Ichikawa N."/>
            <person name="Sato H."/>
            <person name="Tonouchi N."/>
        </authorList>
    </citation>
    <scope>NUCLEOTIDE SEQUENCE</scope>
    <source>
        <strain evidence="2">NBRC 109709</strain>
    </source>
</reference>
<protein>
    <submittedName>
        <fullName evidence="2">Unnamed protein product</fullName>
    </submittedName>
</protein>
<organism evidence="2 3">
    <name type="scientific">Phytophthora fragariaefolia</name>
    <dbReference type="NCBI Taxonomy" id="1490495"/>
    <lineage>
        <taxon>Eukaryota</taxon>
        <taxon>Sar</taxon>
        <taxon>Stramenopiles</taxon>
        <taxon>Oomycota</taxon>
        <taxon>Peronosporomycetes</taxon>
        <taxon>Peronosporales</taxon>
        <taxon>Peronosporaceae</taxon>
        <taxon>Phytophthora</taxon>
    </lineage>
</organism>
<dbReference type="AlphaFoldDB" id="A0A9W6X786"/>
<dbReference type="OrthoDB" id="142960at2759"/>
<comment type="caution">
    <text evidence="2">The sequence shown here is derived from an EMBL/GenBank/DDBJ whole genome shotgun (WGS) entry which is preliminary data.</text>
</comment>
<name>A0A9W6X786_9STRA</name>
<gene>
    <name evidence="2" type="ORF">Pfra01_000797900</name>
</gene>
<feature type="region of interest" description="Disordered" evidence="1">
    <location>
        <begin position="1"/>
        <end position="110"/>
    </location>
</feature>
<dbReference type="EMBL" id="BSXT01000712">
    <property type="protein sequence ID" value="GMF32896.1"/>
    <property type="molecule type" value="Genomic_DNA"/>
</dbReference>
<sequence>METHDQERSPPRGGGSAGDEGRYQVPMRRAVQGHDHAPGGQTWAPNGDDLRRGSMAWLGRMEERGDRTQSRWARQDQAIGSKRMRALSSQEGDRERMSAKAEREDNEAEQEPLVALSNEAWAQIEQGFSQTNMQVSFSMNETSVPVSSSCSWQLVAFTPEIITHFSNNGVDFEGEELLLETENAWSN</sequence>
<evidence type="ECO:0000313" key="2">
    <source>
        <dbReference type="EMBL" id="GMF32896.1"/>
    </source>
</evidence>
<evidence type="ECO:0000256" key="1">
    <source>
        <dbReference type="SAM" id="MobiDB-lite"/>
    </source>
</evidence>
<dbReference type="Proteomes" id="UP001165121">
    <property type="component" value="Unassembled WGS sequence"/>
</dbReference>